<dbReference type="Proteomes" id="UP000282460">
    <property type="component" value="Unassembled WGS sequence"/>
</dbReference>
<evidence type="ECO:0000313" key="3">
    <source>
        <dbReference type="EMBL" id="RLQ85944.1"/>
    </source>
</evidence>
<comment type="caution">
    <text evidence="3">The sequence shown here is derived from an EMBL/GenBank/DDBJ whole genome shotgun (WGS) entry which is preliminary data.</text>
</comment>
<keyword evidence="2" id="KW-0812">Transmembrane</keyword>
<keyword evidence="4" id="KW-1185">Reference proteome</keyword>
<evidence type="ECO:0000313" key="4">
    <source>
        <dbReference type="Proteomes" id="UP000282460"/>
    </source>
</evidence>
<feature type="transmembrane region" description="Helical" evidence="2">
    <location>
        <begin position="37"/>
        <end position="58"/>
    </location>
</feature>
<dbReference type="AlphaFoldDB" id="A0A3L7J5Y0"/>
<keyword evidence="2" id="KW-0472">Membrane</keyword>
<keyword evidence="2" id="KW-1133">Transmembrane helix</keyword>
<dbReference type="EMBL" id="RCWJ01000001">
    <property type="protein sequence ID" value="RLQ85944.1"/>
    <property type="molecule type" value="Genomic_DNA"/>
</dbReference>
<evidence type="ECO:0000256" key="2">
    <source>
        <dbReference type="SAM" id="Phobius"/>
    </source>
</evidence>
<accession>A0A3L7J5Y0</accession>
<evidence type="ECO:0000256" key="1">
    <source>
        <dbReference type="SAM" id="MobiDB-lite"/>
    </source>
</evidence>
<proteinExistence type="predicted"/>
<feature type="region of interest" description="Disordered" evidence="1">
    <location>
        <begin position="1"/>
        <end position="29"/>
    </location>
</feature>
<reference evidence="3 4" key="1">
    <citation type="submission" date="2018-10" db="EMBL/GenBank/DDBJ databases">
        <authorList>
            <person name="Li J."/>
        </authorList>
    </citation>
    <scope>NUCLEOTIDE SEQUENCE [LARGE SCALE GENOMIC DNA]</scope>
    <source>
        <strain evidence="3 4">ZD1-4</strain>
    </source>
</reference>
<organism evidence="3 4">
    <name type="scientific">Mycetocola zhadangensis</name>
    <dbReference type="NCBI Taxonomy" id="1164595"/>
    <lineage>
        <taxon>Bacteria</taxon>
        <taxon>Bacillati</taxon>
        <taxon>Actinomycetota</taxon>
        <taxon>Actinomycetes</taxon>
        <taxon>Micrococcales</taxon>
        <taxon>Microbacteriaceae</taxon>
        <taxon>Mycetocola</taxon>
    </lineage>
</organism>
<feature type="region of interest" description="Disordered" evidence="1">
    <location>
        <begin position="60"/>
        <end position="85"/>
    </location>
</feature>
<gene>
    <name evidence="3" type="ORF">D9V28_03615</name>
</gene>
<protein>
    <submittedName>
        <fullName evidence="3">Uncharacterized protein</fullName>
    </submittedName>
</protein>
<feature type="compositionally biased region" description="Basic and acidic residues" evidence="1">
    <location>
        <begin position="1"/>
        <end position="17"/>
    </location>
</feature>
<sequence>MSRRDPYRTTERPDMTIEPHGIVPPPRPVRGHIRRKLGIPLAMAVAGVALFSACVSAPEPGVDPTADTKSTVETPQSTWPADPDFAEPDALAPDVAMTCAGLSVIATTLKDAWDRHQSGEITAEQQAAIVNSTIVSFESLANFTFGQRGLKTEIDELLGFVRAQAPLPSGALFDPWSSQPGFDLVWNPLYDACRNNGSEIVTMDAP</sequence>
<feature type="compositionally biased region" description="Polar residues" evidence="1">
    <location>
        <begin position="67"/>
        <end position="79"/>
    </location>
</feature>
<name>A0A3L7J5Y0_9MICO</name>